<feature type="region of interest" description="Disordered" evidence="1">
    <location>
        <begin position="283"/>
        <end position="331"/>
    </location>
</feature>
<dbReference type="AlphaFoldDB" id="A0AAD6TM45"/>
<feature type="compositionally biased region" description="Low complexity" evidence="1">
    <location>
        <begin position="308"/>
        <end position="324"/>
    </location>
</feature>
<accession>A0AAD6TM45</accession>
<feature type="region of interest" description="Disordered" evidence="1">
    <location>
        <begin position="163"/>
        <end position="235"/>
    </location>
</feature>
<sequence>MNPLDNRSPESSPVTPPPRASYSPPHNPVCRPNDATPRRQRVLRPAQPSAPISQTQSLTHANARLVHERLQQNHTRLQVQLAAKTPVPAAHVSAGPVKAFLDTTFRTYAARIQSEFSSLRAACARAVQREQHQAAEMRVECARLARERDVAEEKVRVLLERRARAAKRSRAQVEEEEAENEARALLYPPSPVSPPQLPTQSPPPRLLSPFVLAAHHSPRHTPDPEDTTGFDLTVSCDKLPRPAKRRRVGGSSGVALVAANTHSAADTPTTTVRETCPAALDTGECDMDLESESESDPEPRRPSPGPRSPSFSRAASRSPSPSQSCTAQPKPEPAILALDHVDVMYMPADGKLICRVCLYVCVPPLPFRSPFSPIRRLAATSTAPSAAGGPIHAFVPGASWDMLRAHCEEAHPAACRDVARLGPAGVRELRRRLGLGMGVGVQAASRSKVR</sequence>
<name>A0AAD6TM45_9AGAR</name>
<organism evidence="2 3">
    <name type="scientific">Mycena belliarum</name>
    <dbReference type="NCBI Taxonomy" id="1033014"/>
    <lineage>
        <taxon>Eukaryota</taxon>
        <taxon>Fungi</taxon>
        <taxon>Dikarya</taxon>
        <taxon>Basidiomycota</taxon>
        <taxon>Agaricomycotina</taxon>
        <taxon>Agaricomycetes</taxon>
        <taxon>Agaricomycetidae</taxon>
        <taxon>Agaricales</taxon>
        <taxon>Marasmiineae</taxon>
        <taxon>Mycenaceae</taxon>
        <taxon>Mycena</taxon>
    </lineage>
</organism>
<comment type="caution">
    <text evidence="2">The sequence shown here is derived from an EMBL/GenBank/DDBJ whole genome shotgun (WGS) entry which is preliminary data.</text>
</comment>
<keyword evidence="3" id="KW-1185">Reference proteome</keyword>
<reference evidence="2" key="1">
    <citation type="submission" date="2023-03" db="EMBL/GenBank/DDBJ databases">
        <title>Massive genome expansion in bonnet fungi (Mycena s.s.) driven by repeated elements and novel gene families across ecological guilds.</title>
        <authorList>
            <consortium name="Lawrence Berkeley National Laboratory"/>
            <person name="Harder C.B."/>
            <person name="Miyauchi S."/>
            <person name="Viragh M."/>
            <person name="Kuo A."/>
            <person name="Thoen E."/>
            <person name="Andreopoulos B."/>
            <person name="Lu D."/>
            <person name="Skrede I."/>
            <person name="Drula E."/>
            <person name="Henrissat B."/>
            <person name="Morin E."/>
            <person name="Kohler A."/>
            <person name="Barry K."/>
            <person name="LaButti K."/>
            <person name="Morin E."/>
            <person name="Salamov A."/>
            <person name="Lipzen A."/>
            <person name="Mereny Z."/>
            <person name="Hegedus B."/>
            <person name="Baldrian P."/>
            <person name="Stursova M."/>
            <person name="Weitz H."/>
            <person name="Taylor A."/>
            <person name="Grigoriev I.V."/>
            <person name="Nagy L.G."/>
            <person name="Martin F."/>
            <person name="Kauserud H."/>
        </authorList>
    </citation>
    <scope>NUCLEOTIDE SEQUENCE</scope>
    <source>
        <strain evidence="2">CBHHK173m</strain>
    </source>
</reference>
<dbReference type="EMBL" id="JARJCN010000126">
    <property type="protein sequence ID" value="KAJ7071734.1"/>
    <property type="molecule type" value="Genomic_DNA"/>
</dbReference>
<evidence type="ECO:0000256" key="1">
    <source>
        <dbReference type="SAM" id="MobiDB-lite"/>
    </source>
</evidence>
<feature type="region of interest" description="Disordered" evidence="1">
    <location>
        <begin position="1"/>
        <end position="56"/>
    </location>
</feature>
<gene>
    <name evidence="2" type="ORF">B0H15DRAFT_89002</name>
</gene>
<protein>
    <submittedName>
        <fullName evidence="2">Uncharacterized protein</fullName>
    </submittedName>
</protein>
<evidence type="ECO:0000313" key="2">
    <source>
        <dbReference type="EMBL" id="KAJ7071734.1"/>
    </source>
</evidence>
<feature type="compositionally biased region" description="Pro residues" evidence="1">
    <location>
        <begin position="188"/>
        <end position="206"/>
    </location>
</feature>
<feature type="compositionally biased region" description="Acidic residues" evidence="1">
    <location>
        <begin position="283"/>
        <end position="296"/>
    </location>
</feature>
<dbReference type="Proteomes" id="UP001222325">
    <property type="component" value="Unassembled WGS sequence"/>
</dbReference>
<proteinExistence type="predicted"/>
<evidence type="ECO:0000313" key="3">
    <source>
        <dbReference type="Proteomes" id="UP001222325"/>
    </source>
</evidence>